<feature type="compositionally biased region" description="Basic and acidic residues" evidence="7">
    <location>
        <begin position="1"/>
        <end position="23"/>
    </location>
</feature>
<evidence type="ECO:0000313" key="12">
    <source>
        <dbReference type="Proteomes" id="UP001519273"/>
    </source>
</evidence>
<evidence type="ECO:0000256" key="5">
    <source>
        <dbReference type="ARBA" id="ARBA00029447"/>
    </source>
</evidence>
<comment type="caution">
    <text evidence="11">The sequence shown here is derived from an EMBL/GenBank/DDBJ whole genome shotgun (WGS) entry which is preliminary data.</text>
</comment>
<feature type="domain" description="HAMP" evidence="10">
    <location>
        <begin position="369"/>
        <end position="421"/>
    </location>
</feature>
<dbReference type="InterPro" id="IPR003660">
    <property type="entry name" value="HAMP_dom"/>
</dbReference>
<dbReference type="Pfam" id="PF00672">
    <property type="entry name" value="HAMP"/>
    <property type="match status" value="1"/>
</dbReference>
<dbReference type="Gene3D" id="3.30.450.20">
    <property type="entry name" value="PAS domain"/>
    <property type="match status" value="1"/>
</dbReference>
<evidence type="ECO:0000313" key="11">
    <source>
        <dbReference type="EMBL" id="MBP1935191.1"/>
    </source>
</evidence>
<name>A0ABS4GY51_9BACL</name>
<evidence type="ECO:0000256" key="4">
    <source>
        <dbReference type="ARBA" id="ARBA00023224"/>
    </source>
</evidence>
<gene>
    <name evidence="11" type="ORF">J2Z20_000052</name>
</gene>
<proteinExistence type="inferred from homology"/>
<evidence type="ECO:0000256" key="8">
    <source>
        <dbReference type="SAM" id="Phobius"/>
    </source>
</evidence>
<dbReference type="Pfam" id="PF00015">
    <property type="entry name" value="MCPsignal"/>
    <property type="match status" value="1"/>
</dbReference>
<keyword evidence="8" id="KW-1133">Transmembrane helix</keyword>
<dbReference type="CDD" id="cd06225">
    <property type="entry name" value="HAMP"/>
    <property type="match status" value="1"/>
</dbReference>
<dbReference type="Gene3D" id="1.10.287.950">
    <property type="entry name" value="Methyl-accepting chemotaxis protein"/>
    <property type="match status" value="1"/>
</dbReference>
<accession>A0ABS4GY51</accession>
<keyword evidence="4 6" id="KW-0807">Transducer</keyword>
<dbReference type="Gene3D" id="6.10.340.10">
    <property type="match status" value="1"/>
</dbReference>
<dbReference type="RefSeq" id="WP_209844256.1">
    <property type="nucleotide sequence ID" value="NZ_CBCRVE010000001.1"/>
</dbReference>
<feature type="domain" description="Methyl-accepting transducer" evidence="9">
    <location>
        <begin position="440"/>
        <end position="690"/>
    </location>
</feature>
<dbReference type="EMBL" id="JAGGKP010000001">
    <property type="protein sequence ID" value="MBP1935191.1"/>
    <property type="molecule type" value="Genomic_DNA"/>
</dbReference>
<keyword evidence="8" id="KW-0812">Transmembrane</keyword>
<evidence type="ECO:0000256" key="7">
    <source>
        <dbReference type="SAM" id="MobiDB-lite"/>
    </source>
</evidence>
<comment type="subcellular location">
    <subcellularLocation>
        <location evidence="1">Cell membrane</location>
    </subcellularLocation>
</comment>
<evidence type="ECO:0000256" key="1">
    <source>
        <dbReference type="ARBA" id="ARBA00004236"/>
    </source>
</evidence>
<dbReference type="PROSITE" id="PS50111">
    <property type="entry name" value="CHEMOTAXIS_TRANSDUC_2"/>
    <property type="match status" value="1"/>
</dbReference>
<dbReference type="SUPFAM" id="SSF58104">
    <property type="entry name" value="Methyl-accepting chemotaxis protein (MCP) signaling domain"/>
    <property type="match status" value="1"/>
</dbReference>
<evidence type="ECO:0000256" key="3">
    <source>
        <dbReference type="ARBA" id="ARBA00023136"/>
    </source>
</evidence>
<dbReference type="CDD" id="cd18774">
    <property type="entry name" value="PDC2_HK_sensor"/>
    <property type="match status" value="1"/>
</dbReference>
<reference evidence="11 12" key="1">
    <citation type="submission" date="2021-03" db="EMBL/GenBank/DDBJ databases">
        <title>Genomic Encyclopedia of Type Strains, Phase IV (KMG-IV): sequencing the most valuable type-strain genomes for metagenomic binning, comparative biology and taxonomic classification.</title>
        <authorList>
            <person name="Goeker M."/>
        </authorList>
    </citation>
    <scope>NUCLEOTIDE SEQUENCE [LARGE SCALE GENOMIC DNA]</scope>
    <source>
        <strain evidence="11 12">DSM 23491</strain>
    </source>
</reference>
<evidence type="ECO:0000259" key="9">
    <source>
        <dbReference type="PROSITE" id="PS50111"/>
    </source>
</evidence>
<keyword evidence="2" id="KW-1003">Cell membrane</keyword>
<feature type="transmembrane region" description="Helical" evidence="8">
    <location>
        <begin position="345"/>
        <end position="368"/>
    </location>
</feature>
<dbReference type="SMART" id="SM00304">
    <property type="entry name" value="HAMP"/>
    <property type="match status" value="1"/>
</dbReference>
<protein>
    <submittedName>
        <fullName evidence="11">Methyl-accepting chemotaxis protein</fullName>
    </submittedName>
</protein>
<dbReference type="Proteomes" id="UP001519273">
    <property type="component" value="Unassembled WGS sequence"/>
</dbReference>
<sequence length="726" mass="78700">MSNEGKKMKPKEKNEKIEAEMKAHKPKKERAKGDNIKRFNKVISTIKNMKISTLNPAKSVGMKLFLVIFVVIVLLAASLGITSYNSARNAIKDQAANSNEQTIIQTSDKLNIVLKQFEVAAMQILLDTEMQNNVRDLMSPTAAEYDRVLTAGKISDMLSSISNTNTAIQSIYLVPGDGKTPPIATSSVVNNISEMLNQPWYKDAVKTKKTEWIASSAKEGSVPTFKLVRSVDSIYGDGSNFSIVFFIKASALEDQLSNIDLGDGSRLEIVSADGQIVASDDTTLTGKKTTYSFVNDIKDSASGSKETTDENGRSILAAYDTIETSGWKIIGTVPTSYLVQNAKSIIAITGISIFVVAILAVLIGLWMVRLIARPLQNLQGLMKQGAAGNLNVRTAHKSKDEIGQLSDSFNEMMENITTLVTQTNATAQDVLDTASELTDASKKTAVSAKEIAVATEEIANGATSLANEAERGNELTENISHQMKNVIAANQEMSVAAQHVVKSSEIGMKNLNELIEKTNQSEEMTRSLVQRVDALQDSTKSVLKVVDVLHGIAQQTNILSLNATIEAARAGAAGRGFMVVADEIRQLADQSRKSIDMVAQITDNIKLEMNETVRALSDAYPLYQQQMNAVKETSDIFVSLTQLMEEFNSRLDSVTSSIEGLNQSQNVLSEAMSNVSAVAEESSATSEEVASLSSEQLSVGNHLIELSNKLESVSVSLKNTLSKFKL</sequence>
<keyword evidence="12" id="KW-1185">Reference proteome</keyword>
<keyword evidence="3 8" id="KW-0472">Membrane</keyword>
<feature type="region of interest" description="Disordered" evidence="7">
    <location>
        <begin position="1"/>
        <end position="31"/>
    </location>
</feature>
<dbReference type="PANTHER" id="PTHR32089">
    <property type="entry name" value="METHYL-ACCEPTING CHEMOTAXIS PROTEIN MCPB"/>
    <property type="match status" value="1"/>
</dbReference>
<dbReference type="SMART" id="SM00283">
    <property type="entry name" value="MA"/>
    <property type="match status" value="1"/>
</dbReference>
<evidence type="ECO:0000256" key="6">
    <source>
        <dbReference type="PROSITE-ProRule" id="PRU00284"/>
    </source>
</evidence>
<organism evidence="11 12">
    <name type="scientific">Paenibacillus sediminis</name>
    <dbReference type="NCBI Taxonomy" id="664909"/>
    <lineage>
        <taxon>Bacteria</taxon>
        <taxon>Bacillati</taxon>
        <taxon>Bacillota</taxon>
        <taxon>Bacilli</taxon>
        <taxon>Bacillales</taxon>
        <taxon>Paenibacillaceae</taxon>
        <taxon>Paenibacillus</taxon>
    </lineage>
</organism>
<dbReference type="PANTHER" id="PTHR32089:SF114">
    <property type="entry name" value="METHYL-ACCEPTING CHEMOTAXIS PROTEIN MCPB"/>
    <property type="match status" value="1"/>
</dbReference>
<evidence type="ECO:0000256" key="2">
    <source>
        <dbReference type="ARBA" id="ARBA00022475"/>
    </source>
</evidence>
<comment type="similarity">
    <text evidence="5">Belongs to the methyl-accepting chemotaxis (MCP) protein family.</text>
</comment>
<evidence type="ECO:0000259" key="10">
    <source>
        <dbReference type="PROSITE" id="PS50885"/>
    </source>
</evidence>
<dbReference type="PROSITE" id="PS50885">
    <property type="entry name" value="HAMP"/>
    <property type="match status" value="1"/>
</dbReference>
<dbReference type="InterPro" id="IPR004089">
    <property type="entry name" value="MCPsignal_dom"/>
</dbReference>